<organism evidence="1">
    <name type="scientific">Leptolyngbya sp. NK1-12</name>
    <dbReference type="NCBI Taxonomy" id="2547451"/>
    <lineage>
        <taxon>Bacteria</taxon>
        <taxon>Bacillati</taxon>
        <taxon>Cyanobacteriota</taxon>
        <taxon>Cyanophyceae</taxon>
        <taxon>Leptolyngbyales</taxon>
        <taxon>Leptolyngbyaceae</taxon>
        <taxon>Leptolyngbya group</taxon>
        <taxon>Leptolyngbya</taxon>
    </lineage>
</organism>
<reference evidence="1" key="1">
    <citation type="submission" date="2020-05" db="EMBL/GenBank/DDBJ databases">
        <authorList>
            <person name="Zhu T."/>
            <person name="Keshari N."/>
            <person name="Lu X."/>
        </authorList>
    </citation>
    <scope>NUCLEOTIDE SEQUENCE</scope>
    <source>
        <strain evidence="1">NK1-12</strain>
    </source>
</reference>
<sequence length="182" mass="21004">MKWLPNSDNPSGIRVLVDEEIPRFVDNFDDVATWFGTFDQEKLVACWRFCRPLNASFELELYHPIPTFLKTTKSLEVNRLVIHPDYRNKSSVLFNLVRQTYQQLHQTFDYTFAAVAFPEPGNLYLKIGLQRANTQPFKYSPDDSQMVSLIYLDFKDKTTLASGAARRTPIVNLDKADRSGFA</sequence>
<dbReference type="InterPro" id="IPR016181">
    <property type="entry name" value="Acyl_CoA_acyltransferase"/>
</dbReference>
<dbReference type="SUPFAM" id="SSF55729">
    <property type="entry name" value="Acyl-CoA N-acyltransferases (Nat)"/>
    <property type="match status" value="1"/>
</dbReference>
<name>A0AA96WBT8_9CYAN</name>
<dbReference type="EMBL" id="CP053586">
    <property type="protein sequence ID" value="WNZ22198.1"/>
    <property type="molecule type" value="Genomic_DNA"/>
</dbReference>
<dbReference type="AlphaFoldDB" id="A0AA96WBT8"/>
<proteinExistence type="predicted"/>
<dbReference type="Pfam" id="PF13444">
    <property type="entry name" value="Acetyltransf_5"/>
    <property type="match status" value="1"/>
</dbReference>
<gene>
    <name evidence="1" type="ORF">HJG54_04520</name>
</gene>
<accession>A0AA96WBT8</accession>
<evidence type="ECO:0000313" key="1">
    <source>
        <dbReference type="EMBL" id="WNZ22198.1"/>
    </source>
</evidence>
<protein>
    <submittedName>
        <fullName evidence="1">GNAT family N-acetyltransferase</fullName>
    </submittedName>
</protein>